<protein>
    <submittedName>
        <fullName evidence="4">Poly(A)+ RNA export protein rae1</fullName>
    </submittedName>
</protein>
<dbReference type="InterPro" id="IPR001680">
    <property type="entry name" value="WD40_rpt"/>
</dbReference>
<feature type="repeat" description="WD" evidence="3">
    <location>
        <begin position="75"/>
        <end position="116"/>
    </location>
</feature>
<keyword evidence="1 3" id="KW-0853">WD repeat</keyword>
<keyword evidence="5" id="KW-1185">Reference proteome</keyword>
<dbReference type="InterPro" id="IPR020472">
    <property type="entry name" value="WD40_PAC1"/>
</dbReference>
<dbReference type="PRINTS" id="PR00320">
    <property type="entry name" value="GPROTEINBRPT"/>
</dbReference>
<dbReference type="PANTHER" id="PTHR10971">
    <property type="entry name" value="MRNA EXPORT FACTOR AND BUB3"/>
    <property type="match status" value="1"/>
</dbReference>
<dbReference type="InterPro" id="IPR015943">
    <property type="entry name" value="WD40/YVTN_repeat-like_dom_sf"/>
</dbReference>
<dbReference type="SUPFAM" id="SSF50978">
    <property type="entry name" value="WD40 repeat-like"/>
    <property type="match status" value="1"/>
</dbReference>
<name>A0AAV1I6Z5_9CHLO</name>
<dbReference type="FunFam" id="2.130.10.10:FF:000190">
    <property type="entry name" value="Nuclear pore complex subunit"/>
    <property type="match status" value="1"/>
</dbReference>
<accession>A0AAV1I6Z5</accession>
<dbReference type="SMART" id="SM00320">
    <property type="entry name" value="WD40"/>
    <property type="match status" value="5"/>
</dbReference>
<feature type="repeat" description="WD" evidence="3">
    <location>
        <begin position="256"/>
        <end position="290"/>
    </location>
</feature>
<dbReference type="Gene3D" id="2.130.10.10">
    <property type="entry name" value="YVTN repeat-like/Quinoprotein amine dehydrogenase"/>
    <property type="match status" value="1"/>
</dbReference>
<dbReference type="InterPro" id="IPR019775">
    <property type="entry name" value="WD40_repeat_CS"/>
</dbReference>
<sequence>MTTFGTAFGTALGSGSSVNANFNPNKDVELTSPPQDSISSLHFSPVANYLVATSWDNQVRCYEVQANGQSVGKAATSHEQPVLCSAWSPDGTAVFSGSCDKTVKMWNLATNQSQVVAKHDAPVRHVHHLKDMNNMLVTGSWDKTVRYWDLRQPNPVHTQQLPERVYSMDVRHPLLVVGLANRRIQVFNLNSPQTVYKELDSPLKFQTRCITCFPDATGYLVGSIEGRVAVQHVEDSMQSKNFTFKCHRDGNDVYAVNSIVFHPQYGTFVTAGSDGAFNFWDKDSKQRLKAMLKSTQPIPCSAYNKDGTIYAYAISYDWSRGYAEYNPTQAKHHILLHSPQDVEVKNRARSTRR</sequence>
<dbReference type="Proteomes" id="UP001314263">
    <property type="component" value="Unassembled WGS sequence"/>
</dbReference>
<dbReference type="PROSITE" id="PS50082">
    <property type="entry name" value="WD_REPEATS_2"/>
    <property type="match status" value="3"/>
</dbReference>
<evidence type="ECO:0000313" key="4">
    <source>
        <dbReference type="EMBL" id="CAK0780861.1"/>
    </source>
</evidence>
<dbReference type="Pfam" id="PF00400">
    <property type="entry name" value="WD40"/>
    <property type="match status" value="4"/>
</dbReference>
<dbReference type="InterPro" id="IPR036322">
    <property type="entry name" value="WD40_repeat_dom_sf"/>
</dbReference>
<feature type="repeat" description="WD" evidence="3">
    <location>
        <begin position="116"/>
        <end position="158"/>
    </location>
</feature>
<evidence type="ECO:0000256" key="3">
    <source>
        <dbReference type="PROSITE-ProRule" id="PRU00221"/>
    </source>
</evidence>
<comment type="caution">
    <text evidence="4">The sequence shown here is derived from an EMBL/GenBank/DDBJ whole genome shotgun (WGS) entry which is preliminary data.</text>
</comment>
<dbReference type="PROSITE" id="PS00678">
    <property type="entry name" value="WD_REPEATS_1"/>
    <property type="match status" value="1"/>
</dbReference>
<proteinExistence type="predicted"/>
<evidence type="ECO:0000313" key="5">
    <source>
        <dbReference type="Proteomes" id="UP001314263"/>
    </source>
</evidence>
<evidence type="ECO:0000256" key="2">
    <source>
        <dbReference type="ARBA" id="ARBA00022737"/>
    </source>
</evidence>
<reference evidence="4 5" key="1">
    <citation type="submission" date="2023-10" db="EMBL/GenBank/DDBJ databases">
        <authorList>
            <person name="Maclean D."/>
            <person name="Macfadyen A."/>
        </authorList>
    </citation>
    <scope>NUCLEOTIDE SEQUENCE [LARGE SCALE GENOMIC DNA]</scope>
</reference>
<evidence type="ECO:0000256" key="1">
    <source>
        <dbReference type="ARBA" id="ARBA00022574"/>
    </source>
</evidence>
<gene>
    <name evidence="4" type="primary">RAE1</name>
    <name evidence="4" type="ORF">CVIRNUC_005200</name>
</gene>
<keyword evidence="2" id="KW-0677">Repeat</keyword>
<dbReference type="PROSITE" id="PS50294">
    <property type="entry name" value="WD_REPEATS_REGION"/>
    <property type="match status" value="2"/>
</dbReference>
<dbReference type="AlphaFoldDB" id="A0AAV1I6Z5"/>
<organism evidence="4 5">
    <name type="scientific">Coccomyxa viridis</name>
    <dbReference type="NCBI Taxonomy" id="1274662"/>
    <lineage>
        <taxon>Eukaryota</taxon>
        <taxon>Viridiplantae</taxon>
        <taxon>Chlorophyta</taxon>
        <taxon>core chlorophytes</taxon>
        <taxon>Trebouxiophyceae</taxon>
        <taxon>Trebouxiophyceae incertae sedis</taxon>
        <taxon>Coccomyxaceae</taxon>
        <taxon>Coccomyxa</taxon>
    </lineage>
</organism>
<dbReference type="EMBL" id="CAUYUE010000006">
    <property type="protein sequence ID" value="CAK0780861.1"/>
    <property type="molecule type" value="Genomic_DNA"/>
</dbReference>